<dbReference type="CDD" id="cd00770">
    <property type="entry name" value="SerRS_core"/>
    <property type="match status" value="1"/>
</dbReference>
<dbReference type="KEGG" id="stq:Spith_1988"/>
<dbReference type="InterPro" id="IPR002314">
    <property type="entry name" value="aa-tRNA-synt_IIb"/>
</dbReference>
<evidence type="ECO:0000256" key="9">
    <source>
        <dbReference type="PIRSR" id="PIRSR001529-2"/>
    </source>
</evidence>
<protein>
    <recommendedName>
        <fullName evidence="7">Serine--tRNA ligase</fullName>
        <ecNumber evidence="7">6.1.1.11</ecNumber>
    </recommendedName>
    <alternativeName>
        <fullName evidence="7">Seryl-tRNA synthetase</fullName>
        <shortName evidence="7">SerRS</shortName>
    </alternativeName>
    <alternativeName>
        <fullName evidence="7">Seryl-tRNA(Ser/Sec) synthetase</fullName>
    </alternativeName>
</protein>
<keyword evidence="4 7" id="KW-0067">ATP-binding</keyword>
<dbReference type="Pfam" id="PF00587">
    <property type="entry name" value="tRNA-synt_2b"/>
    <property type="match status" value="1"/>
</dbReference>
<dbReference type="EC" id="6.1.1.11" evidence="7"/>
<dbReference type="InterPro" id="IPR015866">
    <property type="entry name" value="Ser-tRNA-synth_1_N"/>
</dbReference>
<feature type="binding site" evidence="7">
    <location>
        <position position="275"/>
    </location>
    <ligand>
        <name>ATP</name>
        <dbReference type="ChEBI" id="CHEBI:30616"/>
    </ligand>
</feature>
<dbReference type="GO" id="GO:0005524">
    <property type="term" value="F:ATP binding"/>
    <property type="evidence" value="ECO:0007669"/>
    <property type="project" value="UniProtKB-UniRule"/>
</dbReference>
<proteinExistence type="inferred from homology"/>
<feature type="domain" description="Aminoacyl-transfer RNA synthetases class-II family profile" evidence="11">
    <location>
        <begin position="136"/>
        <end position="407"/>
    </location>
</feature>
<comment type="function">
    <text evidence="7">Catalyzes the attachment of serine to tRNA(Ser). Is also able to aminoacylate tRNA(Sec) with serine, to form the misacylated tRNA L-seryl-tRNA(Sec), which will be further converted into selenocysteinyl-tRNA(Sec).</text>
</comment>
<feature type="binding site" evidence="7 9">
    <location>
        <begin position="259"/>
        <end position="261"/>
    </location>
    <ligand>
        <name>ATP</name>
        <dbReference type="ChEBI" id="CHEBI:30616"/>
    </ligand>
</feature>
<dbReference type="FunFam" id="3.30.930.10:FF:000055">
    <property type="entry name" value="Serine--tRNA ligase"/>
    <property type="match status" value="1"/>
</dbReference>
<dbReference type="SUPFAM" id="SSF46589">
    <property type="entry name" value="tRNA-binding arm"/>
    <property type="match status" value="1"/>
</dbReference>
<sequence length="425" mass="48132">MLDLRFVKEHVDLVKENVRNRFMEVDVEGVVALYDRRNDLKARVDELRARRNEHARLMKSASPEERPALVEEGRRLKEEIARLEGELAAVEEELRREALRIPNLSHPEAPVGKEEKDNLEIRRWGEVPSFDFEPRDHLELGRLLDIVDFDRAAKVSGAKFYYLKNEGTLLELALIRYALDVLREKGFDLFTTPDLARESIVEGIGFQPRGAESNIYTVEETDLCLVGTAEITLGGMYADEIIPGQALPLRFAGLSHCFRKEAGAAGQYSKGLYRVHQFTKVEMFVYCRPEESEGMHRELLAIEEEIHAGLGIPYRVVDTCTGDLGAPAYRKFDLEAWMPGREGWGEITSTSNCTDYQARRLGVRFKEAEGGKPRFVHMLNGTALAVPRVIIAILENFQERDGSVRIPEALVPYTGFDVIRPKAGS</sequence>
<dbReference type="GO" id="GO:0016260">
    <property type="term" value="P:selenocysteine biosynthetic process"/>
    <property type="evidence" value="ECO:0007669"/>
    <property type="project" value="UniProtKB-UniRule"/>
</dbReference>
<dbReference type="PANTHER" id="PTHR11778">
    <property type="entry name" value="SERYL-TRNA SYNTHETASE"/>
    <property type="match status" value="1"/>
</dbReference>
<dbReference type="AlphaFoldDB" id="G0GEA9"/>
<dbReference type="Proteomes" id="UP000007254">
    <property type="component" value="Chromosome"/>
</dbReference>
<keyword evidence="5 7" id="KW-0648">Protein biosynthesis</keyword>
<evidence type="ECO:0000256" key="8">
    <source>
        <dbReference type="PIRSR" id="PIRSR001529-1"/>
    </source>
</evidence>
<comment type="similarity">
    <text evidence="7">Belongs to the class-II aminoacyl-tRNA synthetase family. Type-1 seryl-tRNA synthetase subfamily.</text>
</comment>
<comment type="pathway">
    <text evidence="7">Aminoacyl-tRNA biosynthesis; selenocysteinyl-tRNA(Sec) biosynthesis; L-seryl-tRNA(Sec) from L-serine and tRNA(Sec): step 1/1.</text>
</comment>
<comment type="domain">
    <text evidence="7">Consists of two distinct domains, a catalytic core and a N-terminal extension that is involved in tRNA binding.</text>
</comment>
<keyword evidence="6 7" id="KW-0030">Aminoacyl-tRNA synthetase</keyword>
<dbReference type="PRINTS" id="PR00981">
    <property type="entry name" value="TRNASYNTHSER"/>
</dbReference>
<evidence type="ECO:0000256" key="3">
    <source>
        <dbReference type="ARBA" id="ARBA00022741"/>
    </source>
</evidence>
<dbReference type="EMBL" id="CP002903">
    <property type="protein sequence ID" value="AEJ62246.1"/>
    <property type="molecule type" value="Genomic_DNA"/>
</dbReference>
<dbReference type="InterPro" id="IPR042103">
    <property type="entry name" value="SerRS_1_N_sf"/>
</dbReference>
<evidence type="ECO:0000256" key="6">
    <source>
        <dbReference type="ARBA" id="ARBA00023146"/>
    </source>
</evidence>
<dbReference type="HAMAP" id="MF_00176">
    <property type="entry name" value="Ser_tRNA_synth_type1"/>
    <property type="match status" value="1"/>
</dbReference>
<dbReference type="RefSeq" id="WP_014625567.1">
    <property type="nucleotide sequence ID" value="NC_017583.1"/>
</dbReference>
<dbReference type="GO" id="GO:0005737">
    <property type="term" value="C:cytoplasm"/>
    <property type="evidence" value="ECO:0007669"/>
    <property type="project" value="UniProtKB-SubCell"/>
</dbReference>
<feature type="coiled-coil region" evidence="10">
    <location>
        <begin position="30"/>
        <end position="100"/>
    </location>
</feature>
<evidence type="ECO:0000259" key="11">
    <source>
        <dbReference type="PROSITE" id="PS50862"/>
    </source>
</evidence>
<feature type="binding site" evidence="8">
    <location>
        <position position="380"/>
    </location>
    <ligand>
        <name>L-serine</name>
        <dbReference type="ChEBI" id="CHEBI:33384"/>
    </ligand>
</feature>
<reference evidence="12 13" key="1">
    <citation type="submission" date="2011-06" db="EMBL/GenBank/DDBJ databases">
        <title>The complete genome of Spirochaeta thermophila DSM 6578.</title>
        <authorList>
            <consortium name="US DOE Joint Genome Institute (JGI-PGF)"/>
            <person name="Lucas S."/>
            <person name="Lapidus A."/>
            <person name="Bruce D."/>
            <person name="Goodwin L."/>
            <person name="Pitluck S."/>
            <person name="Peters L."/>
            <person name="Kyrpides N."/>
            <person name="Mavromatis K."/>
            <person name="Ivanova N."/>
            <person name="Mikailova N."/>
            <person name="Pagani I."/>
            <person name="Chertkov O."/>
            <person name="Detter J.C."/>
            <person name="Tapia R."/>
            <person name="Han C."/>
            <person name="Land M."/>
            <person name="Hauser L."/>
            <person name="Markowitz V."/>
            <person name="Cheng J.-F."/>
            <person name="Hugenholtz P."/>
            <person name="Woyke T."/>
            <person name="Wu D."/>
            <person name="Spring S."/>
            <person name="Merkhoffer B."/>
            <person name="Schneider S."/>
            <person name="Klenk H.-P."/>
            <person name="Eisen J.A."/>
        </authorList>
    </citation>
    <scope>NUCLEOTIDE SEQUENCE [LARGE SCALE GENOMIC DNA]</scope>
    <source>
        <strain evidence="13">ATCC 700085 / DSM 6578 / Z-1203</strain>
    </source>
</reference>
<feature type="binding site" evidence="7">
    <location>
        <position position="382"/>
    </location>
    <ligand>
        <name>L-serine</name>
        <dbReference type="ChEBI" id="CHEBI:33384"/>
    </ligand>
</feature>
<feature type="binding site" evidence="9">
    <location>
        <begin position="275"/>
        <end position="278"/>
    </location>
    <ligand>
        <name>ATP</name>
        <dbReference type="ChEBI" id="CHEBI:30616"/>
    </ligand>
</feature>
<dbReference type="InterPro" id="IPR006195">
    <property type="entry name" value="aa-tRNA-synth_II"/>
</dbReference>
<comment type="catalytic activity">
    <reaction evidence="7">
        <text>tRNA(Ser) + L-serine + ATP = L-seryl-tRNA(Ser) + AMP + diphosphate + H(+)</text>
        <dbReference type="Rhea" id="RHEA:12292"/>
        <dbReference type="Rhea" id="RHEA-COMP:9669"/>
        <dbReference type="Rhea" id="RHEA-COMP:9703"/>
        <dbReference type="ChEBI" id="CHEBI:15378"/>
        <dbReference type="ChEBI" id="CHEBI:30616"/>
        <dbReference type="ChEBI" id="CHEBI:33019"/>
        <dbReference type="ChEBI" id="CHEBI:33384"/>
        <dbReference type="ChEBI" id="CHEBI:78442"/>
        <dbReference type="ChEBI" id="CHEBI:78533"/>
        <dbReference type="ChEBI" id="CHEBI:456215"/>
        <dbReference type="EC" id="6.1.1.11"/>
    </reaction>
</comment>
<accession>G0GEA9</accession>
<keyword evidence="2 7" id="KW-0436">Ligase</keyword>
<evidence type="ECO:0000256" key="5">
    <source>
        <dbReference type="ARBA" id="ARBA00022917"/>
    </source>
</evidence>
<comment type="catalytic activity">
    <reaction evidence="7">
        <text>tRNA(Sec) + L-serine + ATP = L-seryl-tRNA(Sec) + AMP + diphosphate + H(+)</text>
        <dbReference type="Rhea" id="RHEA:42580"/>
        <dbReference type="Rhea" id="RHEA-COMP:9742"/>
        <dbReference type="Rhea" id="RHEA-COMP:10128"/>
        <dbReference type="ChEBI" id="CHEBI:15378"/>
        <dbReference type="ChEBI" id="CHEBI:30616"/>
        <dbReference type="ChEBI" id="CHEBI:33019"/>
        <dbReference type="ChEBI" id="CHEBI:33384"/>
        <dbReference type="ChEBI" id="CHEBI:78442"/>
        <dbReference type="ChEBI" id="CHEBI:78533"/>
        <dbReference type="ChEBI" id="CHEBI:456215"/>
        <dbReference type="EC" id="6.1.1.11"/>
    </reaction>
</comment>
<evidence type="ECO:0000313" key="12">
    <source>
        <dbReference type="EMBL" id="AEJ62246.1"/>
    </source>
</evidence>
<dbReference type="OrthoDB" id="9804647at2"/>
<keyword evidence="3 7" id="KW-0547">Nucleotide-binding</keyword>
<feature type="binding site" evidence="7">
    <location>
        <begin position="228"/>
        <end position="230"/>
    </location>
    <ligand>
        <name>L-serine</name>
        <dbReference type="ChEBI" id="CHEBI:33384"/>
    </ligand>
</feature>
<dbReference type="PROSITE" id="PS50862">
    <property type="entry name" value="AA_TRNA_LIGASE_II"/>
    <property type="match status" value="1"/>
</dbReference>
<dbReference type="InterPro" id="IPR033729">
    <property type="entry name" value="SerRS_core"/>
</dbReference>
<dbReference type="GO" id="GO:0006434">
    <property type="term" value="P:seryl-tRNA aminoacylation"/>
    <property type="evidence" value="ECO:0007669"/>
    <property type="project" value="UniProtKB-UniRule"/>
</dbReference>
<evidence type="ECO:0000256" key="2">
    <source>
        <dbReference type="ARBA" id="ARBA00022598"/>
    </source>
</evidence>
<dbReference type="HOGENOM" id="CLU_023797_0_1_12"/>
<dbReference type="PIRSF" id="PIRSF001529">
    <property type="entry name" value="Ser-tRNA-synth_IIa"/>
    <property type="match status" value="1"/>
</dbReference>
<keyword evidence="13" id="KW-1185">Reference proteome</keyword>
<dbReference type="SUPFAM" id="SSF55681">
    <property type="entry name" value="Class II aaRS and biotin synthetases"/>
    <property type="match status" value="1"/>
</dbReference>
<keyword evidence="1 7" id="KW-0963">Cytoplasm</keyword>
<dbReference type="STRING" id="869211.Spith_1988"/>
<evidence type="ECO:0000256" key="4">
    <source>
        <dbReference type="ARBA" id="ARBA00022840"/>
    </source>
</evidence>
<name>G0GEA9_WINT7</name>
<evidence type="ECO:0000256" key="1">
    <source>
        <dbReference type="ARBA" id="ARBA00022490"/>
    </source>
</evidence>
<dbReference type="Gene3D" id="3.30.930.10">
    <property type="entry name" value="Bira Bifunctional Protein, Domain 2"/>
    <property type="match status" value="1"/>
</dbReference>
<feature type="binding site" evidence="8">
    <location>
        <position position="259"/>
    </location>
    <ligand>
        <name>L-serine</name>
        <dbReference type="ChEBI" id="CHEBI:33384"/>
    </ligand>
</feature>
<dbReference type="InterPro" id="IPR045864">
    <property type="entry name" value="aa-tRNA-synth_II/BPL/LPL"/>
</dbReference>
<organism evidence="12 13">
    <name type="scientific">Winmispira thermophila (strain ATCC 700085 / DSM 6578 / Z-1203)</name>
    <name type="common">Spirochaeta thermophila</name>
    <dbReference type="NCBI Taxonomy" id="869211"/>
    <lineage>
        <taxon>Bacteria</taxon>
        <taxon>Pseudomonadati</taxon>
        <taxon>Spirochaetota</taxon>
        <taxon>Spirochaetia</taxon>
        <taxon>Winmispirales</taxon>
        <taxon>Winmispiraceae</taxon>
        <taxon>Winmispira</taxon>
    </lineage>
</organism>
<dbReference type="GO" id="GO:0004828">
    <property type="term" value="F:serine-tRNA ligase activity"/>
    <property type="evidence" value="ECO:0007669"/>
    <property type="project" value="UniProtKB-UniRule"/>
</dbReference>
<feature type="binding site" evidence="7 9">
    <location>
        <begin position="346"/>
        <end position="349"/>
    </location>
    <ligand>
        <name>ATP</name>
        <dbReference type="ChEBI" id="CHEBI:30616"/>
    </ligand>
</feature>
<dbReference type="InterPro" id="IPR010978">
    <property type="entry name" value="tRNA-bd_arm"/>
</dbReference>
<dbReference type="Gene3D" id="1.10.287.40">
    <property type="entry name" value="Serine-tRNA synthetase, tRNA binding domain"/>
    <property type="match status" value="1"/>
</dbReference>
<evidence type="ECO:0000256" key="10">
    <source>
        <dbReference type="SAM" id="Coils"/>
    </source>
</evidence>
<comment type="subcellular location">
    <subcellularLocation>
        <location evidence="7">Cytoplasm</location>
    </subcellularLocation>
</comment>
<dbReference type="NCBIfam" id="TIGR00414">
    <property type="entry name" value="serS"/>
    <property type="match status" value="1"/>
</dbReference>
<dbReference type="InterPro" id="IPR002317">
    <property type="entry name" value="Ser-tRNA-ligase_type_1"/>
</dbReference>
<gene>
    <name evidence="7" type="primary">serS</name>
    <name evidence="12" type="ordered locus">Spith_1988</name>
</gene>
<keyword evidence="10" id="KW-0175">Coiled coil</keyword>
<dbReference type="UniPathway" id="UPA00906">
    <property type="reaction ID" value="UER00895"/>
</dbReference>
<feature type="site" description="Important for serine binding" evidence="8">
    <location>
        <position position="382"/>
    </location>
</feature>
<evidence type="ECO:0000256" key="7">
    <source>
        <dbReference type="HAMAP-Rule" id="MF_00176"/>
    </source>
</evidence>
<evidence type="ECO:0000313" key="13">
    <source>
        <dbReference type="Proteomes" id="UP000007254"/>
    </source>
</evidence>
<feature type="binding site" evidence="7 8">
    <location>
        <position position="282"/>
    </location>
    <ligand>
        <name>L-serine</name>
        <dbReference type="ChEBI" id="CHEBI:33384"/>
    </ligand>
</feature>
<feature type="binding site" evidence="8">
    <location>
        <position position="228"/>
    </location>
    <ligand>
        <name>L-serine</name>
        <dbReference type="ChEBI" id="CHEBI:33384"/>
    </ligand>
</feature>
<comment type="subunit">
    <text evidence="7">Homodimer. The tRNA molecule binds across the dimer.</text>
</comment>
<dbReference type="Pfam" id="PF02403">
    <property type="entry name" value="Seryl_tRNA_N"/>
    <property type="match status" value="1"/>
</dbReference>